<dbReference type="Gene3D" id="3.30.1150.10">
    <property type="match status" value="1"/>
</dbReference>
<reference evidence="2" key="1">
    <citation type="submission" date="2020-06" db="EMBL/GenBank/DDBJ databases">
        <title>REHAB project genomes.</title>
        <authorList>
            <person name="Shaw L.P."/>
        </authorList>
    </citation>
    <scope>NUCLEOTIDE SEQUENCE [LARGE SCALE GENOMIC DNA]</scope>
    <source>
        <strain evidence="2">RHBSTW-00938</strain>
    </source>
</reference>
<dbReference type="PROSITE" id="PS51257">
    <property type="entry name" value="PROKAR_LIPOPROTEIN"/>
    <property type="match status" value="1"/>
</dbReference>
<dbReference type="GO" id="GO:0043213">
    <property type="term" value="P:bacteriocin transport"/>
    <property type="evidence" value="ECO:0007669"/>
    <property type="project" value="InterPro"/>
</dbReference>
<dbReference type="EMBL" id="CP055904">
    <property type="protein sequence ID" value="QMR38285.1"/>
    <property type="molecule type" value="Genomic_DNA"/>
</dbReference>
<sequence>MNKVIALPMLVLLVGCATKSKSVNPTAVNKYTQSVQDAVRKNYFGFVGYQEHGCTLKVTQPPGGNVKRVEVVSVDSFLCQRSVEAVNDTVSAGTFPEKPSGLPESILFDFKP</sequence>
<accession>A0AAP9U3Q7</accession>
<organism evidence="1 2">
    <name type="scientific">Klebsiella aerogenes</name>
    <name type="common">Enterobacter aerogenes</name>
    <dbReference type="NCBI Taxonomy" id="548"/>
    <lineage>
        <taxon>Bacteria</taxon>
        <taxon>Pseudomonadati</taxon>
        <taxon>Pseudomonadota</taxon>
        <taxon>Gammaproteobacteria</taxon>
        <taxon>Enterobacterales</taxon>
        <taxon>Enterobacteriaceae</taxon>
        <taxon>Klebsiella/Raoultella group</taxon>
        <taxon>Klebsiella</taxon>
    </lineage>
</organism>
<dbReference type="SUPFAM" id="SSF74653">
    <property type="entry name" value="TolA/TonB C-terminal domain"/>
    <property type="match status" value="1"/>
</dbReference>
<name>A0AAP9U3Q7_KLEAE</name>
<proteinExistence type="predicted"/>
<evidence type="ECO:0000313" key="2">
    <source>
        <dbReference type="Proteomes" id="UP000514462"/>
    </source>
</evidence>
<dbReference type="GO" id="GO:0016020">
    <property type="term" value="C:membrane"/>
    <property type="evidence" value="ECO:0007669"/>
    <property type="project" value="InterPro"/>
</dbReference>
<dbReference type="InterPro" id="IPR014161">
    <property type="entry name" value="Tol-Pal_TolA"/>
</dbReference>
<dbReference type="GO" id="GO:0019534">
    <property type="term" value="F:toxin transmembrane transporter activity"/>
    <property type="evidence" value="ECO:0007669"/>
    <property type="project" value="InterPro"/>
</dbReference>
<evidence type="ECO:0000313" key="1">
    <source>
        <dbReference type="EMBL" id="QMR38285.1"/>
    </source>
</evidence>
<dbReference type="RefSeq" id="WP_047044809.1">
    <property type="nucleotide sequence ID" value="NZ_CP055904.1"/>
</dbReference>
<dbReference type="Pfam" id="PF06519">
    <property type="entry name" value="TolA"/>
    <property type="match status" value="1"/>
</dbReference>
<dbReference type="AlphaFoldDB" id="A0AAP9U3Q7"/>
<gene>
    <name evidence="1" type="ORF">HV331_01725</name>
</gene>
<protein>
    <submittedName>
        <fullName evidence="1">Cell envelope integrity protein TolA</fullName>
    </submittedName>
</protein>
<dbReference type="Proteomes" id="UP000514462">
    <property type="component" value="Chromosome"/>
</dbReference>